<reference evidence="6 7" key="1">
    <citation type="submission" date="2015-10" db="EMBL/GenBank/DDBJ databases">
        <title>Draft genome sequence of pyrrolomycin-producing Streptomyces vitaminophilus.</title>
        <authorList>
            <person name="Graham D.E."/>
            <person name="Mahan K.M."/>
            <person name="Klingeman D.M."/>
            <person name="Hettich R.L."/>
            <person name="Parry R.J."/>
        </authorList>
    </citation>
    <scope>NUCLEOTIDE SEQUENCE [LARGE SCALE GENOMIC DNA]</scope>
    <source>
        <strain evidence="6 7">ATCC 31673</strain>
    </source>
</reference>
<dbReference type="EMBL" id="LLZU01000005">
    <property type="protein sequence ID" value="KRV50615.1"/>
    <property type="molecule type" value="Genomic_DNA"/>
</dbReference>
<proteinExistence type="predicted"/>
<evidence type="ECO:0000256" key="2">
    <source>
        <dbReference type="ARBA" id="ARBA00023125"/>
    </source>
</evidence>
<dbReference type="eggNOG" id="COG0640">
    <property type="taxonomic scope" value="Bacteria"/>
</dbReference>
<evidence type="ECO:0000313" key="7">
    <source>
        <dbReference type="Proteomes" id="UP000050867"/>
    </source>
</evidence>
<organism evidence="6 7">
    <name type="scientific">Wenjunlia vitaminophila</name>
    <name type="common">Streptomyces vitaminophilus</name>
    <dbReference type="NCBI Taxonomy" id="76728"/>
    <lineage>
        <taxon>Bacteria</taxon>
        <taxon>Bacillati</taxon>
        <taxon>Actinomycetota</taxon>
        <taxon>Actinomycetes</taxon>
        <taxon>Kitasatosporales</taxon>
        <taxon>Streptomycetaceae</taxon>
        <taxon>Wenjunlia</taxon>
    </lineage>
</organism>
<dbReference type="OrthoDB" id="3460651at2"/>
<feature type="domain" description="HTH arsR-type" evidence="5">
    <location>
        <begin position="247"/>
        <end position="321"/>
    </location>
</feature>
<comment type="caution">
    <text evidence="6">The sequence shown here is derived from an EMBL/GenBank/DDBJ whole genome shotgun (WGS) entry which is preliminary data.</text>
</comment>
<dbReference type="RefSeq" id="WP_018381482.1">
    <property type="nucleotide sequence ID" value="NZ_LLZU01000005.1"/>
</dbReference>
<evidence type="ECO:0000313" key="6">
    <source>
        <dbReference type="EMBL" id="KRV50615.1"/>
    </source>
</evidence>
<keyword evidence="7" id="KW-1185">Reference proteome</keyword>
<dbReference type="PANTHER" id="PTHR43132:SF6">
    <property type="entry name" value="HTH-TYPE TRANSCRIPTIONAL REPRESSOR CZRA"/>
    <property type="match status" value="1"/>
</dbReference>
<feature type="compositionally biased region" description="Gly residues" evidence="4">
    <location>
        <begin position="329"/>
        <end position="338"/>
    </location>
</feature>
<dbReference type="InterPro" id="IPR051011">
    <property type="entry name" value="Metal_resp_trans_reg"/>
</dbReference>
<evidence type="ECO:0000259" key="5">
    <source>
        <dbReference type="SMART" id="SM00418"/>
    </source>
</evidence>
<dbReference type="GO" id="GO:0003677">
    <property type="term" value="F:DNA binding"/>
    <property type="evidence" value="ECO:0007669"/>
    <property type="project" value="UniProtKB-KW"/>
</dbReference>
<accession>A0A0T6LWT6</accession>
<dbReference type="PANTHER" id="PTHR43132">
    <property type="entry name" value="ARSENICAL RESISTANCE OPERON REPRESSOR ARSR-RELATED"/>
    <property type="match status" value="1"/>
</dbReference>
<name>A0A0T6LWT6_WENVI</name>
<feature type="region of interest" description="Disordered" evidence="4">
    <location>
        <begin position="317"/>
        <end position="338"/>
    </location>
</feature>
<keyword evidence="2" id="KW-0238">DNA-binding</keyword>
<keyword evidence="3" id="KW-0804">Transcription</keyword>
<keyword evidence="1" id="KW-0805">Transcription regulation</keyword>
<dbReference type="Proteomes" id="UP000050867">
    <property type="component" value="Unassembled WGS sequence"/>
</dbReference>
<dbReference type="GO" id="GO:0003700">
    <property type="term" value="F:DNA-binding transcription factor activity"/>
    <property type="evidence" value="ECO:0007669"/>
    <property type="project" value="InterPro"/>
</dbReference>
<dbReference type="InterPro" id="IPR001845">
    <property type="entry name" value="HTH_ArsR_DNA-bd_dom"/>
</dbReference>
<dbReference type="STRING" id="76728.AQ490_16285"/>
<evidence type="ECO:0000256" key="3">
    <source>
        <dbReference type="ARBA" id="ARBA00023163"/>
    </source>
</evidence>
<dbReference type="Gene3D" id="1.10.10.10">
    <property type="entry name" value="Winged helix-like DNA-binding domain superfamily/Winged helix DNA-binding domain"/>
    <property type="match status" value="1"/>
</dbReference>
<sequence length="338" mass="36225">MGYWEVSADTLAGSRFALSPLAETLASLCVLHRGVASHPGERAWLDAHLPAYRRRLADDPVTALLFRAALGRRWTADFLTLPPSGATPAAFDAELATVRGTPARTARNDVAVTLGGPLPAALRRADLPQRAADLLEWVWRETVEPSWPRRRRILEADVVARTERLGQGGWAAALDTLRPGTRWLGGSRLQINLLDNPPREVGDAQLLFIPVTPRSGWVGWDIPHRFAVVYPCSGVLVEGGRPPVPGALGRLLGEARATVLALLDTPKSTTQLVALTGQGLGSVGRHLRVLLDAGLVRRRRAGRRVLYSRTPTGDALVGAARDGHVGEGTADGRGTSPG</sequence>
<dbReference type="SMART" id="SM00418">
    <property type="entry name" value="HTH_ARSR"/>
    <property type="match status" value="1"/>
</dbReference>
<dbReference type="AlphaFoldDB" id="A0A0T6LWT6"/>
<dbReference type="InterPro" id="IPR036388">
    <property type="entry name" value="WH-like_DNA-bd_sf"/>
</dbReference>
<gene>
    <name evidence="6" type="ORF">AQ490_16285</name>
</gene>
<dbReference type="InterPro" id="IPR036390">
    <property type="entry name" value="WH_DNA-bd_sf"/>
</dbReference>
<protein>
    <submittedName>
        <fullName evidence="6">ArsR family transcriptional regulator</fullName>
    </submittedName>
</protein>
<dbReference type="Pfam" id="PF01022">
    <property type="entry name" value="HTH_5"/>
    <property type="match status" value="1"/>
</dbReference>
<evidence type="ECO:0000256" key="1">
    <source>
        <dbReference type="ARBA" id="ARBA00023015"/>
    </source>
</evidence>
<evidence type="ECO:0000256" key="4">
    <source>
        <dbReference type="SAM" id="MobiDB-lite"/>
    </source>
</evidence>
<dbReference type="SUPFAM" id="SSF46785">
    <property type="entry name" value="Winged helix' DNA-binding domain"/>
    <property type="match status" value="1"/>
</dbReference>